<accession>A0AAJ2GY38</accession>
<dbReference type="AlphaFoldDB" id="A0AAJ2GY38"/>
<evidence type="ECO:0000256" key="1">
    <source>
        <dbReference type="SAM" id="Coils"/>
    </source>
</evidence>
<organism evidence="2 3">
    <name type="scientific">Rhizobium hidalgonense</name>
    <dbReference type="NCBI Taxonomy" id="1538159"/>
    <lineage>
        <taxon>Bacteria</taxon>
        <taxon>Pseudomonadati</taxon>
        <taxon>Pseudomonadota</taxon>
        <taxon>Alphaproteobacteria</taxon>
        <taxon>Hyphomicrobiales</taxon>
        <taxon>Rhizobiaceae</taxon>
        <taxon>Rhizobium/Agrobacterium group</taxon>
        <taxon>Rhizobium</taxon>
    </lineage>
</organism>
<dbReference type="Proteomes" id="UP001268610">
    <property type="component" value="Unassembled WGS sequence"/>
</dbReference>
<feature type="non-terminal residue" evidence="2">
    <location>
        <position position="1"/>
    </location>
</feature>
<proteinExistence type="predicted"/>
<dbReference type="EMBL" id="JAVLSF010000341">
    <property type="protein sequence ID" value="MDR9777965.1"/>
    <property type="molecule type" value="Genomic_DNA"/>
</dbReference>
<feature type="non-terminal residue" evidence="2">
    <location>
        <position position="192"/>
    </location>
</feature>
<comment type="caution">
    <text evidence="2">The sequence shown here is derived from an EMBL/GenBank/DDBJ whole genome shotgun (WGS) entry which is preliminary data.</text>
</comment>
<sequence>FRLESGALVQQPQLLSHLASLGKNAYHYNAVEFAQLIYGKNSSVIKSGRPDFTIFKLEHSSDAQVFQQVLTRTLRLDKLNSANVKEYLMKIFTRDLSDPKIDFKQEWDKAFSEVNDDWAQYQAAFNQLDLIEKLEHAYFSRLTVRGKLIYCRPLVDQGLADWYAHYQAKHQHLQEQLDAVIKQENNLRQQDR</sequence>
<feature type="coiled-coil region" evidence="1">
    <location>
        <begin position="163"/>
        <end position="190"/>
    </location>
</feature>
<name>A0AAJ2GY38_9HYPH</name>
<dbReference type="RefSeq" id="WP_310866117.1">
    <property type="nucleotide sequence ID" value="NZ_JAVLSF010000341.1"/>
</dbReference>
<keyword evidence="1" id="KW-0175">Coiled coil</keyword>
<evidence type="ECO:0000313" key="3">
    <source>
        <dbReference type="Proteomes" id="UP001268610"/>
    </source>
</evidence>
<protein>
    <submittedName>
        <fullName evidence="2">Uncharacterized protein</fullName>
    </submittedName>
</protein>
<reference evidence="2" key="1">
    <citation type="submission" date="2023-04" db="EMBL/GenBank/DDBJ databases">
        <title>Genomic characterization of faba bean (Vicia faba) microsymbionts in Mexican soils.</title>
        <authorList>
            <person name="Rivera Orduna F.N."/>
            <person name="Guevara-Luna J."/>
            <person name="Yan J."/>
            <person name="Arroyo-Herrera I."/>
            <person name="Li Y."/>
            <person name="Vasquez-Murrieta M.S."/>
            <person name="Wang E.T."/>
        </authorList>
    </citation>
    <scope>NUCLEOTIDE SEQUENCE</scope>
    <source>
        <strain evidence="2">CH26</strain>
    </source>
</reference>
<gene>
    <name evidence="2" type="ORF">RJJ65_36125</name>
</gene>
<evidence type="ECO:0000313" key="2">
    <source>
        <dbReference type="EMBL" id="MDR9777965.1"/>
    </source>
</evidence>